<evidence type="ECO:0000313" key="3">
    <source>
        <dbReference type="Proteomes" id="UP000335636"/>
    </source>
</evidence>
<dbReference type="EMBL" id="CABDUW010000251">
    <property type="protein sequence ID" value="VTJ64089.1"/>
    <property type="molecule type" value="Genomic_DNA"/>
</dbReference>
<accession>A0A5E4B5Q7</accession>
<dbReference type="PANTHER" id="PTHR14663:SF2">
    <property type="entry name" value="METHYLTRANSFERASE NSUN7-RELATED"/>
    <property type="match status" value="1"/>
</dbReference>
<organism evidence="2 3">
    <name type="scientific">Marmota monax</name>
    <name type="common">Woodchuck</name>
    <dbReference type="NCBI Taxonomy" id="9995"/>
    <lineage>
        <taxon>Eukaryota</taxon>
        <taxon>Metazoa</taxon>
        <taxon>Chordata</taxon>
        <taxon>Craniata</taxon>
        <taxon>Vertebrata</taxon>
        <taxon>Euteleostomi</taxon>
        <taxon>Mammalia</taxon>
        <taxon>Eutheria</taxon>
        <taxon>Euarchontoglires</taxon>
        <taxon>Glires</taxon>
        <taxon>Rodentia</taxon>
        <taxon>Sciuromorpha</taxon>
        <taxon>Sciuridae</taxon>
        <taxon>Xerinae</taxon>
        <taxon>Marmotini</taxon>
        <taxon>Marmota</taxon>
    </lineage>
</organism>
<dbReference type="EMBL" id="WJEC01008115">
    <property type="protein sequence ID" value="KAF7463826.1"/>
    <property type="molecule type" value="Genomic_DNA"/>
</dbReference>
<sequence>MLNSASELEFSDENIVEEISQFASLEVSGGTVSTQRSSIIVPEKTGYPDSVYVLAANIFQGIRVEKSSDKILIKYGNEPLPSLPEFEDESVQRLSYELAFSTLKCE</sequence>
<dbReference type="InterPro" id="IPR042620">
    <property type="entry name" value="NSUN7"/>
</dbReference>
<gene>
    <name evidence="1" type="ORF">GHT09_008529</name>
    <name evidence="2" type="ORF">MONAX_5E047200</name>
</gene>
<dbReference type="Proteomes" id="UP000662637">
    <property type="component" value="Unassembled WGS sequence"/>
</dbReference>
<dbReference type="PANTHER" id="PTHR14663">
    <property type="entry name" value="METHYLTRANSFERASE NSUN7-RELATED"/>
    <property type="match status" value="1"/>
</dbReference>
<reference evidence="2 3" key="1">
    <citation type="submission" date="2019-04" db="EMBL/GenBank/DDBJ databases">
        <authorList>
            <person name="Alioto T."/>
            <person name="Alioto T."/>
        </authorList>
    </citation>
    <scope>NUCLEOTIDE SEQUENCE [LARGE SCALE GENOMIC DNA]</scope>
</reference>
<reference evidence="1" key="2">
    <citation type="submission" date="2020-08" db="EMBL/GenBank/DDBJ databases">
        <authorList>
            <person name="Shumante A."/>
            <person name="Zimin A.V."/>
            <person name="Puiu D."/>
            <person name="Salzberg S.L."/>
        </authorList>
    </citation>
    <scope>NUCLEOTIDE SEQUENCE</scope>
    <source>
        <strain evidence="1">WC2-LM</strain>
        <tissue evidence="1">Liver</tissue>
    </source>
</reference>
<evidence type="ECO:0000313" key="2">
    <source>
        <dbReference type="EMBL" id="VTJ64089.1"/>
    </source>
</evidence>
<dbReference type="Proteomes" id="UP000335636">
    <property type="component" value="Unassembled WGS sequence"/>
</dbReference>
<evidence type="ECO:0000313" key="1">
    <source>
        <dbReference type="EMBL" id="KAF7463826.1"/>
    </source>
</evidence>
<dbReference type="AlphaFoldDB" id="A0A5E4B5Q7"/>
<name>A0A5E4B5Q7_MARMO</name>
<protein>
    <submittedName>
        <fullName evidence="2">Uncharacterized protein</fullName>
    </submittedName>
</protein>
<keyword evidence="3" id="KW-1185">Reference proteome</keyword>
<proteinExistence type="predicted"/>